<dbReference type="GeneID" id="5291071"/>
<gene>
    <name evidence="1" type="ORF">BcepNY3gene23</name>
</gene>
<name>A6N3D1_9CAUD</name>
<dbReference type="KEGG" id="vg:5291071"/>
<proteinExistence type="predicted"/>
<sequence length="109" mass="10930">MIQFYAIGAGALAALVAVWAIVRKLTGAGRAAGTAQGESRAIDDANKVTASAASAADAGRQQLATEIQDNAQASDDYAARVLGAGSVQDGATAVNDAIGRANTRDRAAR</sequence>
<dbReference type="RefSeq" id="YP_001294861.1">
    <property type="nucleotide sequence ID" value="NC_009604.1"/>
</dbReference>
<dbReference type="Proteomes" id="UP000001998">
    <property type="component" value="Segment"/>
</dbReference>
<organism evidence="1 2">
    <name type="scientific">Burkholderia phage BcepNY3</name>
    <dbReference type="NCBI Taxonomy" id="2881397"/>
    <lineage>
        <taxon>Viruses</taxon>
        <taxon>Duplodnaviria</taxon>
        <taxon>Heunggongvirae</taxon>
        <taxon>Uroviricota</taxon>
        <taxon>Caudoviricetes</taxon>
        <taxon>Naesvirus</taxon>
        <taxon>Naesvirus bcepNY3</taxon>
    </lineage>
</organism>
<evidence type="ECO:0000313" key="1">
    <source>
        <dbReference type="EMBL" id="ABR10558.1"/>
    </source>
</evidence>
<dbReference type="EMBL" id="EF602154">
    <property type="protein sequence ID" value="ABR10558.1"/>
    <property type="molecule type" value="Genomic_DNA"/>
</dbReference>
<evidence type="ECO:0000313" key="2">
    <source>
        <dbReference type="Proteomes" id="UP000001998"/>
    </source>
</evidence>
<keyword evidence="2" id="KW-1185">Reference proteome</keyword>
<accession>A6N3D1</accession>
<protein>
    <submittedName>
        <fullName evidence="1">Rz</fullName>
    </submittedName>
</protein>
<reference evidence="1 2" key="1">
    <citation type="submission" date="2007-05" db="EMBL/GenBank/DDBJ databases">
        <title>Complete genomic sequence of phage BcepNY3, a new member of the Burkholderia phage Bcep781 family.</title>
        <authorList>
            <person name="Summer E.J."/>
            <person name="Orchard R.C."/>
            <person name="Attenhofer K."/>
            <person name="Coffey A."/>
            <person name="Gill J.J."/>
            <person name="Gonzalez C.F."/>
            <person name="Young R."/>
        </authorList>
    </citation>
    <scope>NUCLEOTIDE SEQUENCE [LARGE SCALE GENOMIC DNA]</scope>
</reference>